<dbReference type="InterPro" id="IPR016130">
    <property type="entry name" value="Tyr_Pase_AS"/>
</dbReference>
<dbReference type="InterPro" id="IPR055214">
    <property type="entry name" value="PTP-NADK"/>
</dbReference>
<dbReference type="Pfam" id="PF22741">
    <property type="entry name" value="PTP-NADK"/>
    <property type="match status" value="1"/>
</dbReference>
<feature type="region of interest" description="Disordered" evidence="2">
    <location>
        <begin position="196"/>
        <end position="219"/>
    </location>
</feature>
<dbReference type="PANTHER" id="PTHR31126">
    <property type="entry name" value="TYROSINE-PROTEIN PHOSPHATASE"/>
    <property type="match status" value="1"/>
</dbReference>
<comment type="similarity">
    <text evidence="1">Belongs to the protein-tyrosine phosphatase family.</text>
</comment>
<dbReference type="SUPFAM" id="SSF52799">
    <property type="entry name" value="(Phosphotyrosine protein) phosphatases II"/>
    <property type="match status" value="1"/>
</dbReference>
<dbReference type="AlphaFoldDB" id="A0AAU7XJJ8"/>
<dbReference type="GO" id="GO:0016791">
    <property type="term" value="F:phosphatase activity"/>
    <property type="evidence" value="ECO:0007669"/>
    <property type="project" value="TreeGrafter"/>
</dbReference>
<feature type="transmembrane region" description="Helical" evidence="3">
    <location>
        <begin position="20"/>
        <end position="38"/>
    </location>
</feature>
<evidence type="ECO:0000259" key="4">
    <source>
        <dbReference type="PROSITE" id="PS50056"/>
    </source>
</evidence>
<geneLocation type="plasmid" evidence="5">
    <name>p_s20</name>
</geneLocation>
<dbReference type="PANTHER" id="PTHR31126:SF72">
    <property type="entry name" value="DUAL SPECIFICITY PROTEIN PHOSPHATASE TPBA"/>
    <property type="match status" value="1"/>
</dbReference>
<protein>
    <submittedName>
        <fullName evidence="5">Tyrosine-protein phosphatase</fullName>
    </submittedName>
</protein>
<evidence type="ECO:0000256" key="3">
    <source>
        <dbReference type="SAM" id="Phobius"/>
    </source>
</evidence>
<sequence length="219" mass="24502">MRPPMSHDLRHSVWRGLKVGGLSILLVAFGIGGWAGYLRLTGNIHEVETGRVFRSGQLWPSQFASMIRAHDIRTVINLRGESPGESWFDQELQTAAARGVKYISVPMSANAEPSPELLMKLVHALDTAEQPVLIHCEGGADRTGLASAIYRYRRLGDPPEQASGQLSYWYGHFPWLFSRTGAMDRTFWRLVGQSEATGTTRQRVSAQQKPEPKMNVRED</sequence>
<feature type="domain" description="Tyrosine specific protein phosphatases" evidence="4">
    <location>
        <begin position="116"/>
        <end position="150"/>
    </location>
</feature>
<reference evidence="5" key="1">
    <citation type="submission" date="2024-06" db="EMBL/GenBank/DDBJ databases">
        <title>Methylostella associata gen. nov., sp. nov., a novel Ancalomicrobiaceae-affiliated facultatively methylotrophic bacteria that feed on methanotrophs of the genus Methylococcus.</title>
        <authorList>
            <person name="Saltykova V."/>
            <person name="Danilova O.V."/>
            <person name="Oshkin I.Y."/>
            <person name="Belova S.E."/>
            <person name="Pimenov N.V."/>
            <person name="Dedysh S.N."/>
        </authorList>
    </citation>
    <scope>NUCLEOTIDE SEQUENCE</scope>
    <source>
        <strain evidence="5">S20</strain>
        <plasmid evidence="5">p_s20</plasmid>
    </source>
</reference>
<dbReference type="InterPro" id="IPR000387">
    <property type="entry name" value="Tyr_Pase_dom"/>
</dbReference>
<name>A0AAU7XJJ8_9HYPH</name>
<proteinExistence type="inferred from homology"/>
<organism evidence="5">
    <name type="scientific">Methyloraptor flagellatus</name>
    <dbReference type="NCBI Taxonomy" id="3162530"/>
    <lineage>
        <taxon>Bacteria</taxon>
        <taxon>Pseudomonadati</taxon>
        <taxon>Pseudomonadota</taxon>
        <taxon>Alphaproteobacteria</taxon>
        <taxon>Hyphomicrobiales</taxon>
        <taxon>Ancalomicrobiaceae</taxon>
        <taxon>Methyloraptor</taxon>
    </lineage>
</organism>
<keyword evidence="3" id="KW-0472">Membrane</keyword>
<dbReference type="KEGG" id="mflg:ABS361_22665"/>
<dbReference type="Gene3D" id="3.90.190.10">
    <property type="entry name" value="Protein tyrosine phosphatase superfamily"/>
    <property type="match status" value="1"/>
</dbReference>
<evidence type="ECO:0000256" key="1">
    <source>
        <dbReference type="ARBA" id="ARBA00009580"/>
    </source>
</evidence>
<dbReference type="PROSITE" id="PS00383">
    <property type="entry name" value="TYR_PHOSPHATASE_1"/>
    <property type="match status" value="1"/>
</dbReference>
<dbReference type="RefSeq" id="WP_407052100.1">
    <property type="nucleotide sequence ID" value="NZ_CP158569.1"/>
</dbReference>
<dbReference type="EMBL" id="CP158569">
    <property type="protein sequence ID" value="XBY47015.1"/>
    <property type="molecule type" value="Genomic_DNA"/>
</dbReference>
<evidence type="ECO:0000256" key="2">
    <source>
        <dbReference type="SAM" id="MobiDB-lite"/>
    </source>
</evidence>
<dbReference type="InterPro" id="IPR029021">
    <property type="entry name" value="Prot-tyrosine_phosphatase-like"/>
</dbReference>
<keyword evidence="3" id="KW-1133">Transmembrane helix</keyword>
<keyword evidence="5" id="KW-0614">Plasmid</keyword>
<feature type="compositionally biased region" description="Basic and acidic residues" evidence="2">
    <location>
        <begin position="210"/>
        <end position="219"/>
    </location>
</feature>
<evidence type="ECO:0000313" key="5">
    <source>
        <dbReference type="EMBL" id="XBY47015.1"/>
    </source>
</evidence>
<feature type="compositionally biased region" description="Polar residues" evidence="2">
    <location>
        <begin position="196"/>
        <end position="208"/>
    </location>
</feature>
<keyword evidence="3" id="KW-0812">Transmembrane</keyword>
<dbReference type="PROSITE" id="PS50056">
    <property type="entry name" value="TYR_PHOSPHATASE_2"/>
    <property type="match status" value="1"/>
</dbReference>
<accession>A0AAU7XJJ8</accession>
<gene>
    <name evidence="5" type="ORF">ABS361_22665</name>
</gene>